<organism evidence="2 3">
    <name type="scientific">Pseudocercospora musae</name>
    <dbReference type="NCBI Taxonomy" id="113226"/>
    <lineage>
        <taxon>Eukaryota</taxon>
        <taxon>Fungi</taxon>
        <taxon>Dikarya</taxon>
        <taxon>Ascomycota</taxon>
        <taxon>Pezizomycotina</taxon>
        <taxon>Dothideomycetes</taxon>
        <taxon>Dothideomycetidae</taxon>
        <taxon>Mycosphaerellales</taxon>
        <taxon>Mycosphaerellaceae</taxon>
        <taxon>Pseudocercospora</taxon>
    </lineage>
</organism>
<dbReference type="OrthoDB" id="5404004at2759"/>
<protein>
    <submittedName>
        <fullName evidence="2">Uncharacterized protein</fullName>
    </submittedName>
</protein>
<feature type="region of interest" description="Disordered" evidence="1">
    <location>
        <begin position="498"/>
        <end position="522"/>
    </location>
</feature>
<gene>
    <name evidence="2" type="ORF">AC579_9855</name>
</gene>
<feature type="compositionally biased region" description="Basic and acidic residues" evidence="1">
    <location>
        <begin position="711"/>
        <end position="725"/>
    </location>
</feature>
<feature type="compositionally biased region" description="Polar residues" evidence="1">
    <location>
        <begin position="289"/>
        <end position="299"/>
    </location>
</feature>
<feature type="compositionally biased region" description="Basic and acidic residues" evidence="1">
    <location>
        <begin position="89"/>
        <end position="100"/>
    </location>
</feature>
<name>A0A139I868_9PEZI</name>
<feature type="compositionally biased region" description="Basic and acidic residues" evidence="1">
    <location>
        <begin position="340"/>
        <end position="374"/>
    </location>
</feature>
<feature type="compositionally biased region" description="Pro residues" evidence="1">
    <location>
        <begin position="123"/>
        <end position="132"/>
    </location>
</feature>
<evidence type="ECO:0000313" key="2">
    <source>
        <dbReference type="EMBL" id="KXT10886.1"/>
    </source>
</evidence>
<evidence type="ECO:0000256" key="1">
    <source>
        <dbReference type="SAM" id="MobiDB-lite"/>
    </source>
</evidence>
<dbReference type="EMBL" id="LFZO01000234">
    <property type="protein sequence ID" value="KXT10886.1"/>
    <property type="molecule type" value="Genomic_DNA"/>
</dbReference>
<dbReference type="AlphaFoldDB" id="A0A139I868"/>
<dbReference type="Proteomes" id="UP000073492">
    <property type="component" value="Unassembled WGS sequence"/>
</dbReference>
<feature type="compositionally biased region" description="Basic residues" evidence="1">
    <location>
        <begin position="406"/>
        <end position="418"/>
    </location>
</feature>
<feature type="compositionally biased region" description="Acidic residues" evidence="1">
    <location>
        <begin position="747"/>
        <end position="756"/>
    </location>
</feature>
<feature type="region of interest" description="Disordered" evidence="1">
    <location>
        <begin position="117"/>
        <end position="377"/>
    </location>
</feature>
<sequence>MPLPFLQPSNSNRLRKNATVKGRMQQQQHRSNITTATTTGVAKRDILDNINEEALEEHRKRMAGRPKSAGVDKRKRSASRKAPDMGAEAVKEVPQHPKCGEDLQKVGQTIEYTAGLDTFRFPTPSPRMPPPSATLQNATRFPGMPPRSATYQQTSPPPIDQESPHIGRAIGSPSNAPPSWARSYTSDPISNRMPIHDPPGRAPPAAQAVAELKQESLETRKKKSSWKAFSSMFRKSSKRSTEESFDNVKTSARPKTVGMPYESPALDRPATPATPLSCLRAPSPGPDMSSHSRASSYLRNQPRFDERSENRTSSMPAVMSKPLRSPGKRDSSKSPNPWRASEDLFRGRDARHDSPMSNREREDVAAPKTPRLDLDLPAPEFPRYSIMFEKLLNGDSKPSLLERRQSKIHRTQSQKRRNGGSDANVGLQVNTNRFGVKRALTSPHLTRSLSIRVDGKKIAEEPETAVHRPRPIQRSKTAPPGAVSPVAAAFMRQKEAQVDSSPDSPHSLMFSEPSLPPTPTTITTCTDTSSIKRVIEDSEHSRDMMPSKTTTLAPDDLSSHRSEPYPRVKSPEDLERQMVQVSVARQVSVSRARTRVQRAASSKTAAQPLRPRVVELTRNRKSTVGVVENASAEPMPDDAASIIAHSRAASMASQMSFEKSRKTSISSAAPMPEDAVKVVAHSRGPSAQILPEKTRKAETNAAPMPGGASKVAEREYISPEPKPAEPEPPATSETPQNPVKEIHTPGEDELDAGSIA</sequence>
<feature type="region of interest" description="Disordered" evidence="1">
    <location>
        <begin position="653"/>
        <end position="756"/>
    </location>
</feature>
<feature type="compositionally biased region" description="Basic and acidic residues" evidence="1">
    <location>
        <begin position="557"/>
        <end position="568"/>
    </location>
</feature>
<feature type="region of interest" description="Disordered" evidence="1">
    <location>
        <begin position="1"/>
        <end position="100"/>
    </location>
</feature>
<feature type="region of interest" description="Disordered" evidence="1">
    <location>
        <begin position="537"/>
        <end position="568"/>
    </location>
</feature>
<feature type="compositionally biased region" description="Polar residues" evidence="1">
    <location>
        <begin position="24"/>
        <end position="40"/>
    </location>
</feature>
<feature type="region of interest" description="Disordered" evidence="1">
    <location>
        <begin position="404"/>
        <end position="427"/>
    </location>
</feature>
<keyword evidence="3" id="KW-1185">Reference proteome</keyword>
<proteinExistence type="predicted"/>
<reference evidence="2 3" key="1">
    <citation type="submission" date="2015-07" db="EMBL/GenBank/DDBJ databases">
        <title>Comparative genomics of the Sigatoka disease complex on banana suggests a link between parallel evolutionary changes in Pseudocercospora fijiensis and Pseudocercospora eumusae and increased virulence on the banana host.</title>
        <authorList>
            <person name="Chang T.-C."/>
            <person name="Salvucci A."/>
            <person name="Crous P.W."/>
            <person name="Stergiopoulos I."/>
        </authorList>
    </citation>
    <scope>NUCLEOTIDE SEQUENCE [LARGE SCALE GENOMIC DNA]</scope>
    <source>
        <strain evidence="2 3">CBS 116634</strain>
    </source>
</reference>
<comment type="caution">
    <text evidence="2">The sequence shown here is derived from an EMBL/GenBank/DDBJ whole genome shotgun (WGS) entry which is preliminary data.</text>
</comment>
<evidence type="ECO:0000313" key="3">
    <source>
        <dbReference type="Proteomes" id="UP000073492"/>
    </source>
</evidence>
<accession>A0A139I868</accession>